<protein>
    <recommendedName>
        <fullName evidence="11">Prenylcysteine oxidase 1</fullName>
        <ecNumber evidence="10">1.8.3.5</ecNumber>
    </recommendedName>
</protein>
<dbReference type="Pfam" id="PF07156">
    <property type="entry name" value="Prenylcys_lyase"/>
    <property type="match status" value="1"/>
</dbReference>
<comment type="catalytic activity">
    <reaction evidence="15">
        <text>[(2E,6E,10E)-geranylgeranyl]-L-cysteine + O2 + H2O = (2E,6E,10E)-geranylgeranial + L-cysteine + H2O2</text>
        <dbReference type="Rhea" id="RHEA:70407"/>
        <dbReference type="ChEBI" id="CHEBI:15377"/>
        <dbReference type="ChEBI" id="CHEBI:15379"/>
        <dbReference type="ChEBI" id="CHEBI:16240"/>
        <dbReference type="ChEBI" id="CHEBI:35235"/>
        <dbReference type="ChEBI" id="CHEBI:189549"/>
        <dbReference type="ChEBI" id="CHEBI:189554"/>
        <dbReference type="EC" id="1.8.3.5"/>
    </reaction>
    <physiologicalReaction direction="left-to-right" evidence="15">
        <dbReference type="Rhea" id="RHEA:70408"/>
    </physiologicalReaction>
</comment>
<dbReference type="OrthoDB" id="437369at2759"/>
<dbReference type="AlphaFoldDB" id="A0A8J6FLM1"/>
<comment type="catalytic activity">
    <reaction evidence="13">
        <text>S-(2E,6E)-farnesyl-L-cysteine + O2 + H2O = (2E,6E)-farnesal + L-cysteine + H2O2</text>
        <dbReference type="Rhea" id="RHEA:30231"/>
        <dbReference type="ChEBI" id="CHEBI:15377"/>
        <dbReference type="ChEBI" id="CHEBI:15379"/>
        <dbReference type="ChEBI" id="CHEBI:15894"/>
        <dbReference type="ChEBI" id="CHEBI:16240"/>
        <dbReference type="ChEBI" id="CHEBI:35235"/>
        <dbReference type="ChEBI" id="CHEBI:62141"/>
        <dbReference type="EC" id="1.8.3.5"/>
    </reaction>
    <physiologicalReaction direction="left-to-right" evidence="13">
        <dbReference type="Rhea" id="RHEA:30232"/>
    </physiologicalReaction>
</comment>
<keyword evidence="9" id="KW-0458">Lysosome</keyword>
<evidence type="ECO:0000256" key="11">
    <source>
        <dbReference type="ARBA" id="ARBA00040608"/>
    </source>
</evidence>
<dbReference type="EC" id="1.8.3.5" evidence="10"/>
<dbReference type="PIRSF" id="PIRSF036292">
    <property type="entry name" value="Prenylcysteine_oxidase"/>
    <property type="match status" value="1"/>
</dbReference>
<dbReference type="InterPro" id="IPR017046">
    <property type="entry name" value="Prenylcysteine_Oxase1"/>
</dbReference>
<comment type="catalytic activity">
    <reaction evidence="14">
        <text>an S-polyprenyl-L-cysteine + O2 + H2O = a polyprenal + L-cysteine + H2O2</text>
        <dbReference type="Rhea" id="RHEA:53892"/>
        <dbReference type="Rhea" id="RHEA-COMP:13675"/>
        <dbReference type="Rhea" id="RHEA-COMP:13676"/>
        <dbReference type="ChEBI" id="CHEBI:15377"/>
        <dbReference type="ChEBI" id="CHEBI:15379"/>
        <dbReference type="ChEBI" id="CHEBI:16240"/>
        <dbReference type="ChEBI" id="CHEBI:35235"/>
        <dbReference type="ChEBI" id="CHEBI:137934"/>
        <dbReference type="ChEBI" id="CHEBI:137935"/>
        <dbReference type="EC" id="1.8.3.5"/>
    </reaction>
    <physiologicalReaction direction="left-to-right" evidence="14">
        <dbReference type="Rhea" id="RHEA:53893"/>
    </physiologicalReaction>
</comment>
<dbReference type="PANTHER" id="PTHR15944">
    <property type="entry name" value="FARNESYLCYSTEINE LYASE"/>
    <property type="match status" value="1"/>
</dbReference>
<evidence type="ECO:0000256" key="14">
    <source>
        <dbReference type="ARBA" id="ARBA00048495"/>
    </source>
</evidence>
<feature type="signal peptide" evidence="17">
    <location>
        <begin position="1"/>
        <end position="23"/>
    </location>
</feature>
<comment type="similarity">
    <text evidence="3 16">Belongs to the prenylcysteine oxidase family.</text>
</comment>
<keyword evidence="5 17" id="KW-0732">Signal</keyword>
<accession>A0A8J6FLM1</accession>
<evidence type="ECO:0000256" key="4">
    <source>
        <dbReference type="ARBA" id="ARBA00022630"/>
    </source>
</evidence>
<evidence type="ECO:0000313" key="19">
    <source>
        <dbReference type="EMBL" id="KAG9488910.1"/>
    </source>
</evidence>
<comment type="caution">
    <text evidence="19">The sequence shown here is derived from an EMBL/GenBank/DDBJ whole genome shotgun (WGS) entry which is preliminary data.</text>
</comment>
<evidence type="ECO:0000256" key="12">
    <source>
        <dbReference type="ARBA" id="ARBA00045287"/>
    </source>
</evidence>
<dbReference type="GO" id="GO:0030327">
    <property type="term" value="P:prenylated protein catabolic process"/>
    <property type="evidence" value="ECO:0007669"/>
    <property type="project" value="TreeGrafter"/>
</dbReference>
<dbReference type="EMBL" id="WNTK01000002">
    <property type="protein sequence ID" value="KAG9488910.1"/>
    <property type="molecule type" value="Genomic_DNA"/>
</dbReference>
<evidence type="ECO:0000256" key="15">
    <source>
        <dbReference type="ARBA" id="ARBA00049343"/>
    </source>
</evidence>
<dbReference type="InterPro" id="IPR036188">
    <property type="entry name" value="FAD/NAD-bd_sf"/>
</dbReference>
<evidence type="ECO:0000256" key="8">
    <source>
        <dbReference type="ARBA" id="ARBA00023180"/>
    </source>
</evidence>
<dbReference type="InterPro" id="IPR010795">
    <property type="entry name" value="Prenylcys_lyase"/>
</dbReference>
<evidence type="ECO:0000256" key="17">
    <source>
        <dbReference type="SAM" id="SignalP"/>
    </source>
</evidence>
<dbReference type="GO" id="GO:0005764">
    <property type="term" value="C:lysosome"/>
    <property type="evidence" value="ECO:0007669"/>
    <property type="project" value="UniProtKB-SubCell"/>
</dbReference>
<evidence type="ECO:0000256" key="1">
    <source>
        <dbReference type="ARBA" id="ARBA00001974"/>
    </source>
</evidence>
<dbReference type="GO" id="GO:0030328">
    <property type="term" value="P:prenylcysteine catabolic process"/>
    <property type="evidence" value="ECO:0007669"/>
    <property type="project" value="UniProtKB-UniRule"/>
</dbReference>
<comment type="subcellular location">
    <subcellularLocation>
        <location evidence="2">Lysosome</location>
    </subcellularLocation>
</comment>
<keyword evidence="20" id="KW-1185">Reference proteome</keyword>
<keyword evidence="8" id="KW-0325">Glycoprotein</keyword>
<dbReference type="Proteomes" id="UP000770717">
    <property type="component" value="Unassembled WGS sequence"/>
</dbReference>
<evidence type="ECO:0000259" key="18">
    <source>
        <dbReference type="Pfam" id="PF07156"/>
    </source>
</evidence>
<evidence type="ECO:0000256" key="16">
    <source>
        <dbReference type="PIRNR" id="PIRNR036292"/>
    </source>
</evidence>
<comment type="function">
    <text evidence="12">Prenylcysteine oxidase that cleaves the thioether bond of prenyl-L-cysteines, such as farnesylcysteine and geranylgeranylcysteine. Only active against free prenylcysteines and not prenylcysteine residues within prenylated proteins or peptides. Involved in the final step in the degradation of prenylated proteins, by degrading prenylcysteines after the protein has been degraded.</text>
</comment>
<organism evidence="19 20">
    <name type="scientific">Eleutherodactylus coqui</name>
    <name type="common">Puerto Rican coqui</name>
    <dbReference type="NCBI Taxonomy" id="57060"/>
    <lineage>
        <taxon>Eukaryota</taxon>
        <taxon>Metazoa</taxon>
        <taxon>Chordata</taxon>
        <taxon>Craniata</taxon>
        <taxon>Vertebrata</taxon>
        <taxon>Euteleostomi</taxon>
        <taxon>Amphibia</taxon>
        <taxon>Batrachia</taxon>
        <taxon>Anura</taxon>
        <taxon>Neobatrachia</taxon>
        <taxon>Hyloidea</taxon>
        <taxon>Eleutherodactylidae</taxon>
        <taxon>Eleutherodactylinae</taxon>
        <taxon>Eleutherodactylus</taxon>
        <taxon>Eleutherodactylus</taxon>
    </lineage>
</organism>
<reference evidence="19" key="1">
    <citation type="thesis" date="2020" institute="ProQuest LLC" country="789 East Eisenhower Parkway, Ann Arbor, MI, USA">
        <title>Comparative Genomics and Chromosome Evolution.</title>
        <authorList>
            <person name="Mudd A.B."/>
        </authorList>
    </citation>
    <scope>NUCLEOTIDE SEQUENCE</scope>
    <source>
        <strain evidence="19">HN-11 Male</strain>
        <tissue evidence="19">Kidney and liver</tissue>
    </source>
</reference>
<comment type="cofactor">
    <cofactor evidence="1 16">
        <name>FAD</name>
        <dbReference type="ChEBI" id="CHEBI:57692"/>
    </cofactor>
</comment>
<keyword evidence="6 16" id="KW-0274">FAD</keyword>
<sequence length="503" mass="56146">MQRAAAVTLVLTSVLLCSLRAAALQDLRHPPNRIAVVGAGIGGTSAAYFLRQKFGKHVQIDIFEKGEVGGRLSTVEIEGNQYEAGGSVIHPLNLHMKTFVKDLGLNPLSLNDNLVGIYNGDEFVFQESEWFLINVIKMLWHYGLNFLRMHMWVEDILDKFMRIYRYQTFDYSFSSTGSLLHAMGGNDFTTKINVTIDEAMQTAGFSERFINDIVVAAMRVNYGQGVKVNGFVGAVSLAGTSSGLWAVEGGNKAVCSGLLYASKAQMISGTVTSVQEKVRPTKSGETVRLYEINYETDKGPALDMYDIVIFATPLSRETGNVKFIGFDPPINTYTRPYYQMVATFVHGRLNPSFFGCPKPCQLSVSEILTTDEPKLFFHSIGPLSPVKPVTESGTSKASDMRVWKVFSPEPLKDEELRLLFESYDTVVVKKWLAYPIYVTPEKLPPIILHRAIYYLNSIEWAASAMEMSAISAKNIALLSYHRWFGKDGQIDQEDLVERLKSEL</sequence>
<keyword evidence="4 16" id="KW-0285">Flavoprotein</keyword>
<feature type="domain" description="Prenylcysteine lyase" evidence="18">
    <location>
        <begin position="125"/>
        <end position="492"/>
    </location>
</feature>
<evidence type="ECO:0000256" key="9">
    <source>
        <dbReference type="ARBA" id="ARBA00023228"/>
    </source>
</evidence>
<evidence type="ECO:0000256" key="2">
    <source>
        <dbReference type="ARBA" id="ARBA00004371"/>
    </source>
</evidence>
<proteinExistence type="inferred from homology"/>
<gene>
    <name evidence="19" type="ORF">GDO78_005100</name>
</gene>
<evidence type="ECO:0000256" key="13">
    <source>
        <dbReference type="ARBA" id="ARBA00047616"/>
    </source>
</evidence>
<evidence type="ECO:0000256" key="7">
    <source>
        <dbReference type="ARBA" id="ARBA00023002"/>
    </source>
</evidence>
<dbReference type="SUPFAM" id="SSF51905">
    <property type="entry name" value="FAD/NAD(P)-binding domain"/>
    <property type="match status" value="1"/>
</dbReference>
<dbReference type="GO" id="GO:0001735">
    <property type="term" value="F:prenylcysteine oxidase activity"/>
    <property type="evidence" value="ECO:0007669"/>
    <property type="project" value="UniProtKB-UniRule"/>
</dbReference>
<dbReference type="Pfam" id="PF13450">
    <property type="entry name" value="NAD_binding_8"/>
    <property type="match status" value="1"/>
</dbReference>
<evidence type="ECO:0000256" key="5">
    <source>
        <dbReference type="ARBA" id="ARBA00022729"/>
    </source>
</evidence>
<dbReference type="FunFam" id="3.50.50.60:FF:000081">
    <property type="entry name" value="prenylcysteine oxidase 1"/>
    <property type="match status" value="1"/>
</dbReference>
<name>A0A8J6FLM1_ELECQ</name>
<evidence type="ECO:0000313" key="20">
    <source>
        <dbReference type="Proteomes" id="UP000770717"/>
    </source>
</evidence>
<keyword evidence="7 16" id="KW-0560">Oxidoreductase</keyword>
<feature type="chain" id="PRO_5035319646" description="Prenylcysteine oxidase 1" evidence="17">
    <location>
        <begin position="24"/>
        <end position="503"/>
    </location>
</feature>
<dbReference type="Gene3D" id="3.50.50.60">
    <property type="entry name" value="FAD/NAD(P)-binding domain"/>
    <property type="match status" value="1"/>
</dbReference>
<evidence type="ECO:0000256" key="3">
    <source>
        <dbReference type="ARBA" id="ARBA00009967"/>
    </source>
</evidence>
<dbReference type="PANTHER" id="PTHR15944:SF3">
    <property type="entry name" value="PRENYLCYSTEINE OXIDASE 1"/>
    <property type="match status" value="1"/>
</dbReference>
<evidence type="ECO:0000256" key="6">
    <source>
        <dbReference type="ARBA" id="ARBA00022827"/>
    </source>
</evidence>
<evidence type="ECO:0000256" key="10">
    <source>
        <dbReference type="ARBA" id="ARBA00039077"/>
    </source>
</evidence>